<comment type="caution">
    <text evidence="16">The sequence shown here is derived from an EMBL/GenBank/DDBJ whole genome shotgun (WGS) entry which is preliminary data.</text>
</comment>
<evidence type="ECO:0000256" key="12">
    <source>
        <dbReference type="RuleBase" id="RU003357"/>
    </source>
</evidence>
<feature type="domain" description="TonB-dependent receptor-like beta-barrel" evidence="14">
    <location>
        <begin position="291"/>
        <end position="754"/>
    </location>
</feature>
<keyword evidence="17" id="KW-1185">Reference proteome</keyword>
<evidence type="ECO:0000256" key="9">
    <source>
        <dbReference type="ARBA" id="ARBA00023136"/>
    </source>
</evidence>
<dbReference type="GO" id="GO:0006826">
    <property type="term" value="P:iron ion transport"/>
    <property type="evidence" value="ECO:0007669"/>
    <property type="project" value="UniProtKB-KW"/>
</dbReference>
<dbReference type="InterPro" id="IPR000531">
    <property type="entry name" value="Beta-barrel_TonB"/>
</dbReference>
<dbReference type="Gene3D" id="2.40.170.20">
    <property type="entry name" value="TonB-dependent receptor, beta-barrel domain"/>
    <property type="match status" value="1"/>
</dbReference>
<keyword evidence="4" id="KW-0410">Iron transport</keyword>
<evidence type="ECO:0000313" key="17">
    <source>
        <dbReference type="Proteomes" id="UP000295110"/>
    </source>
</evidence>
<keyword evidence="10 11" id="KW-0998">Cell outer membrane</keyword>
<dbReference type="Pfam" id="PF07715">
    <property type="entry name" value="Plug"/>
    <property type="match status" value="1"/>
</dbReference>
<keyword evidence="9 11" id="KW-0472">Membrane</keyword>
<keyword evidence="3 11" id="KW-1134">Transmembrane beta strand</keyword>
<evidence type="ECO:0000256" key="5">
    <source>
        <dbReference type="ARBA" id="ARBA00022692"/>
    </source>
</evidence>
<keyword evidence="13" id="KW-0732">Signal</keyword>
<feature type="signal peptide" evidence="13">
    <location>
        <begin position="1"/>
        <end position="25"/>
    </location>
</feature>
<evidence type="ECO:0000256" key="10">
    <source>
        <dbReference type="ARBA" id="ARBA00023237"/>
    </source>
</evidence>
<feature type="domain" description="TonB-dependent receptor plug" evidence="15">
    <location>
        <begin position="57"/>
        <end position="170"/>
    </location>
</feature>
<dbReference type="PROSITE" id="PS52016">
    <property type="entry name" value="TONB_DEPENDENT_REC_3"/>
    <property type="match status" value="1"/>
</dbReference>
<comment type="subcellular location">
    <subcellularLocation>
        <location evidence="1 11">Cell outer membrane</location>
        <topology evidence="1 11">Multi-pass membrane protein</topology>
    </subcellularLocation>
</comment>
<keyword evidence="7" id="KW-0406">Ion transport</keyword>
<dbReference type="Proteomes" id="UP000295110">
    <property type="component" value="Unassembled WGS sequence"/>
</dbReference>
<name>A0A4R3VGJ2_ROSSA</name>
<dbReference type="InterPro" id="IPR039426">
    <property type="entry name" value="TonB-dep_rcpt-like"/>
</dbReference>
<dbReference type="InterPro" id="IPR012910">
    <property type="entry name" value="Plug_dom"/>
</dbReference>
<evidence type="ECO:0000259" key="14">
    <source>
        <dbReference type="Pfam" id="PF00593"/>
    </source>
</evidence>
<comment type="similarity">
    <text evidence="11 12">Belongs to the TonB-dependent receptor family.</text>
</comment>
<dbReference type="EMBL" id="SMBU01000001">
    <property type="protein sequence ID" value="TCV04587.1"/>
    <property type="molecule type" value="Genomic_DNA"/>
</dbReference>
<organism evidence="16 17">
    <name type="scientific">Roseateles saccharophilus</name>
    <name type="common">Pseudomonas saccharophila</name>
    <dbReference type="NCBI Taxonomy" id="304"/>
    <lineage>
        <taxon>Bacteria</taxon>
        <taxon>Pseudomonadati</taxon>
        <taxon>Pseudomonadota</taxon>
        <taxon>Betaproteobacteria</taxon>
        <taxon>Burkholderiales</taxon>
        <taxon>Sphaerotilaceae</taxon>
        <taxon>Roseateles</taxon>
    </lineage>
</organism>
<keyword evidence="8 12" id="KW-0798">TonB box</keyword>
<reference evidence="16 17" key="1">
    <citation type="submission" date="2019-03" db="EMBL/GenBank/DDBJ databases">
        <title>Genomic Encyclopedia of Type Strains, Phase IV (KMG-IV): sequencing the most valuable type-strain genomes for metagenomic binning, comparative biology and taxonomic classification.</title>
        <authorList>
            <person name="Goeker M."/>
        </authorList>
    </citation>
    <scope>NUCLEOTIDE SEQUENCE [LARGE SCALE GENOMIC DNA]</scope>
    <source>
        <strain evidence="16 17">DSM 654</strain>
    </source>
</reference>
<evidence type="ECO:0000256" key="6">
    <source>
        <dbReference type="ARBA" id="ARBA00023004"/>
    </source>
</evidence>
<evidence type="ECO:0000256" key="7">
    <source>
        <dbReference type="ARBA" id="ARBA00023065"/>
    </source>
</evidence>
<dbReference type="OrthoDB" id="8538693at2"/>
<dbReference type="Pfam" id="PF00593">
    <property type="entry name" value="TonB_dep_Rec_b-barrel"/>
    <property type="match status" value="1"/>
</dbReference>
<dbReference type="SUPFAM" id="SSF56935">
    <property type="entry name" value="Porins"/>
    <property type="match status" value="1"/>
</dbReference>
<evidence type="ECO:0000313" key="16">
    <source>
        <dbReference type="EMBL" id="TCV04587.1"/>
    </source>
</evidence>
<keyword evidence="16" id="KW-0675">Receptor</keyword>
<dbReference type="InterPro" id="IPR036942">
    <property type="entry name" value="Beta-barrel_TonB_sf"/>
</dbReference>
<dbReference type="PANTHER" id="PTHR32552:SF81">
    <property type="entry name" value="TONB-DEPENDENT OUTER MEMBRANE RECEPTOR"/>
    <property type="match status" value="1"/>
</dbReference>
<proteinExistence type="inferred from homology"/>
<dbReference type="GO" id="GO:0009279">
    <property type="term" value="C:cell outer membrane"/>
    <property type="evidence" value="ECO:0007669"/>
    <property type="project" value="UniProtKB-SubCell"/>
</dbReference>
<evidence type="ECO:0000256" key="4">
    <source>
        <dbReference type="ARBA" id="ARBA00022496"/>
    </source>
</evidence>
<evidence type="ECO:0000256" key="1">
    <source>
        <dbReference type="ARBA" id="ARBA00004571"/>
    </source>
</evidence>
<keyword evidence="6" id="KW-0408">Iron</keyword>
<evidence type="ECO:0000256" key="3">
    <source>
        <dbReference type="ARBA" id="ARBA00022452"/>
    </source>
</evidence>
<protein>
    <submittedName>
        <fullName evidence="16">Outer membrane receptor protein involved in Fe transport</fullName>
    </submittedName>
</protein>
<gene>
    <name evidence="16" type="ORF">EV671_1001343</name>
</gene>
<feature type="chain" id="PRO_5020791053" evidence="13">
    <location>
        <begin position="26"/>
        <end position="811"/>
    </location>
</feature>
<evidence type="ECO:0000259" key="15">
    <source>
        <dbReference type="Pfam" id="PF07715"/>
    </source>
</evidence>
<keyword evidence="5 11" id="KW-0812">Transmembrane</keyword>
<sequence>MKRTLAAEALFALTAGALCVSAAWAQTTPAEPAAAPDENNKLDTVIVTSQRREQVISKVPMSVAAMNSAGIEKASVRDLSDISRVTPGLTLSSPDPSGETTISIRGISSNVGGSTTGLYIDDVPVQIFNVSGCPTLCGGNTSPKIFDLDRVEVLRGPQGTLYGSSSEGGAVRYITAAPKLRGELTGLAHAEVSSWQGGAPSAEAGVVLDAPLASDVAGFRLSLWGQHQGGYADAYSPTTGERLRRNINASNSQVARLAVKIVPTDRLSITPSYYYQDVRMADRATYNPALGVDKIDSNIAQPTHDRFGIGAVSTDYDFDAFAAKLIISNLHRTAHRTDDYSNSGEGRTYLNTLDIPAQFPLANLAQLLPARKGMATANSLTVNGQNTWTEEIRLTSTDSKASRLSWIAGAYVQVARQAYDQYIYENVAQLSSMYDALWGAGGSLYDPNDPLGGNTSYTQHDHYKNTQQALYGEASYKLRPDLTASLGLRLTRMTAYFDSTMDGWWAGGRNVFTGNNEEKPVTPKVGLSYQATPDSLYYATMAKGFRQGGVNPALSTNPTCKTDLDNLGGAGVEPLLFKSDSVWSYEFGAKQTLAQGAVQVSGSLYWINWRNVQTLIELPSCGFGYIDNVGTATSKGFDLGVDAKLSPHLTLSTALGYDRANYTESVTNAGYALGLSKIQYIVKSGDTLPTPRWTASVGAEYAWHWSGMGAAYARADYQFATGYHAVGSAGTQNYNALTHDVNALHMLNLRAGVKSGAWDYALYVKNALNTRTEMSRANTFTQSAITGEGSTHFLGTALEPRLIGASANYRF</sequence>
<dbReference type="RefSeq" id="WP_132569371.1">
    <property type="nucleotide sequence ID" value="NZ_CBCSGL010000010.1"/>
</dbReference>
<evidence type="ECO:0000256" key="13">
    <source>
        <dbReference type="SAM" id="SignalP"/>
    </source>
</evidence>
<dbReference type="AlphaFoldDB" id="A0A4R3VGJ2"/>
<evidence type="ECO:0000256" key="2">
    <source>
        <dbReference type="ARBA" id="ARBA00022448"/>
    </source>
</evidence>
<dbReference type="PANTHER" id="PTHR32552">
    <property type="entry name" value="FERRICHROME IRON RECEPTOR-RELATED"/>
    <property type="match status" value="1"/>
</dbReference>
<keyword evidence="2 11" id="KW-0813">Transport</keyword>
<accession>A0A4R3VGJ2</accession>
<evidence type="ECO:0000256" key="11">
    <source>
        <dbReference type="PROSITE-ProRule" id="PRU01360"/>
    </source>
</evidence>
<evidence type="ECO:0000256" key="8">
    <source>
        <dbReference type="ARBA" id="ARBA00023077"/>
    </source>
</evidence>